<dbReference type="EMBL" id="CP066831">
    <property type="protein sequence ID" value="QQM47280.1"/>
    <property type="molecule type" value="Genomic_DNA"/>
</dbReference>
<dbReference type="InterPro" id="IPR051393">
    <property type="entry name" value="ABC_transporter_permease"/>
</dbReference>
<keyword evidence="3" id="KW-1003">Cell membrane</keyword>
<keyword evidence="4 7" id="KW-0812">Transmembrane</keyword>
<keyword evidence="6 7" id="KW-0472">Membrane</keyword>
<protein>
    <submittedName>
        <fullName evidence="10">Sugar ABC transporter permease</fullName>
    </submittedName>
</protein>
<dbReference type="PANTHER" id="PTHR30193">
    <property type="entry name" value="ABC TRANSPORTER PERMEASE PROTEIN"/>
    <property type="match status" value="1"/>
</dbReference>
<feature type="transmembrane region" description="Helical" evidence="7">
    <location>
        <begin position="294"/>
        <end position="314"/>
    </location>
</feature>
<feature type="domain" description="ABC transmembrane type-1" evidence="9">
    <location>
        <begin position="104"/>
        <end position="315"/>
    </location>
</feature>
<feature type="transmembrane region" description="Helical" evidence="7">
    <location>
        <begin position="234"/>
        <end position="259"/>
    </location>
</feature>
<dbReference type="AlphaFoldDB" id="A0A7T7RHY9"/>
<feature type="region of interest" description="Disordered" evidence="8">
    <location>
        <begin position="1"/>
        <end position="30"/>
    </location>
</feature>
<evidence type="ECO:0000256" key="1">
    <source>
        <dbReference type="ARBA" id="ARBA00004651"/>
    </source>
</evidence>
<dbReference type="InterPro" id="IPR035906">
    <property type="entry name" value="MetI-like_sf"/>
</dbReference>
<sequence>MAGLTRTPDASRAPTGARDTVTRVASTRDSSKPPFWTNRRRDVLAGYLFIAPQLAGVVLFVLIPVGLAIWYSLSDWNVFTGEQTFVGVDNYAALAADSQLPSVLWATAVFCAGVVILNIGLGLLLAVLLNRRFRGATFFRTLFFSPVVVSVVAWTLVWGFLLQDNGGVNGLLGAIGITGPNWLQHGDTAMVSVIITQVIRSVGVNMVLFLAALQGVPSHLYEAARIDGAGSRVMFTRITLPLISPTVLLTSIITIVGALQSFAQIAVLTSGGPELSTTVLVYYVFQQAFEFNDIGYGSTLALMLLSFVMLLTLLQWQLRRKWVFHEQ</sequence>
<organism evidence="10 11">
    <name type="scientific">Streptomyces liliifuscus</name>
    <dbReference type="NCBI Taxonomy" id="2797636"/>
    <lineage>
        <taxon>Bacteria</taxon>
        <taxon>Bacillati</taxon>
        <taxon>Actinomycetota</taxon>
        <taxon>Actinomycetes</taxon>
        <taxon>Kitasatosporales</taxon>
        <taxon>Streptomycetaceae</taxon>
        <taxon>Streptomyces</taxon>
    </lineage>
</organism>
<gene>
    <name evidence="10" type="ORF">JEQ17_45940</name>
</gene>
<feature type="transmembrane region" description="Helical" evidence="7">
    <location>
        <begin position="141"/>
        <end position="161"/>
    </location>
</feature>
<comment type="similarity">
    <text evidence="7">Belongs to the binding-protein-dependent transport system permease family.</text>
</comment>
<dbReference type="KEGG" id="slf:JEQ17_45940"/>
<keyword evidence="2 7" id="KW-0813">Transport</keyword>
<feature type="transmembrane region" description="Helical" evidence="7">
    <location>
        <begin position="189"/>
        <end position="213"/>
    </location>
</feature>
<feature type="transmembrane region" description="Helical" evidence="7">
    <location>
        <begin position="44"/>
        <end position="71"/>
    </location>
</feature>
<evidence type="ECO:0000256" key="3">
    <source>
        <dbReference type="ARBA" id="ARBA00022475"/>
    </source>
</evidence>
<dbReference type="Proteomes" id="UP000595636">
    <property type="component" value="Chromosome"/>
</dbReference>
<comment type="subcellular location">
    <subcellularLocation>
        <location evidence="1 7">Cell membrane</location>
        <topology evidence="1 7">Multi-pass membrane protein</topology>
    </subcellularLocation>
</comment>
<evidence type="ECO:0000256" key="8">
    <source>
        <dbReference type="SAM" id="MobiDB-lite"/>
    </source>
</evidence>
<evidence type="ECO:0000256" key="6">
    <source>
        <dbReference type="ARBA" id="ARBA00023136"/>
    </source>
</evidence>
<evidence type="ECO:0000256" key="2">
    <source>
        <dbReference type="ARBA" id="ARBA00022448"/>
    </source>
</evidence>
<name>A0A7T7RHY9_9ACTN</name>
<dbReference type="Pfam" id="PF00528">
    <property type="entry name" value="BPD_transp_1"/>
    <property type="match status" value="1"/>
</dbReference>
<feature type="transmembrane region" description="Helical" evidence="7">
    <location>
        <begin position="103"/>
        <end position="129"/>
    </location>
</feature>
<evidence type="ECO:0000256" key="5">
    <source>
        <dbReference type="ARBA" id="ARBA00022989"/>
    </source>
</evidence>
<evidence type="ECO:0000256" key="7">
    <source>
        <dbReference type="RuleBase" id="RU363032"/>
    </source>
</evidence>
<accession>A0A7T7RHY9</accession>
<reference evidence="10 11" key="1">
    <citation type="submission" date="2020-12" db="EMBL/GenBank/DDBJ databases">
        <title>A novel species.</title>
        <authorList>
            <person name="Li K."/>
        </authorList>
    </citation>
    <scope>NUCLEOTIDE SEQUENCE [LARGE SCALE GENOMIC DNA]</scope>
    <source>
        <strain evidence="10 11">ZYC-3</strain>
    </source>
</reference>
<dbReference type="PROSITE" id="PS50928">
    <property type="entry name" value="ABC_TM1"/>
    <property type="match status" value="1"/>
</dbReference>
<dbReference type="InterPro" id="IPR000515">
    <property type="entry name" value="MetI-like"/>
</dbReference>
<dbReference type="GO" id="GO:0055085">
    <property type="term" value="P:transmembrane transport"/>
    <property type="evidence" value="ECO:0007669"/>
    <property type="project" value="InterPro"/>
</dbReference>
<evidence type="ECO:0000313" key="11">
    <source>
        <dbReference type="Proteomes" id="UP000595636"/>
    </source>
</evidence>
<dbReference type="SUPFAM" id="SSF161098">
    <property type="entry name" value="MetI-like"/>
    <property type="match status" value="1"/>
</dbReference>
<dbReference type="GO" id="GO:0005886">
    <property type="term" value="C:plasma membrane"/>
    <property type="evidence" value="ECO:0007669"/>
    <property type="project" value="UniProtKB-SubCell"/>
</dbReference>
<keyword evidence="11" id="KW-1185">Reference proteome</keyword>
<evidence type="ECO:0000259" key="9">
    <source>
        <dbReference type="PROSITE" id="PS50928"/>
    </source>
</evidence>
<dbReference type="CDD" id="cd06261">
    <property type="entry name" value="TM_PBP2"/>
    <property type="match status" value="1"/>
</dbReference>
<evidence type="ECO:0000313" key="10">
    <source>
        <dbReference type="EMBL" id="QQM47280.1"/>
    </source>
</evidence>
<dbReference type="RefSeq" id="WP_200402065.1">
    <property type="nucleotide sequence ID" value="NZ_CP066831.1"/>
</dbReference>
<dbReference type="PANTHER" id="PTHR30193:SF41">
    <property type="entry name" value="DIACETYLCHITOBIOSE UPTAKE SYSTEM PERMEASE PROTEIN NGCF"/>
    <property type="match status" value="1"/>
</dbReference>
<proteinExistence type="inferred from homology"/>
<dbReference type="Gene3D" id="1.10.3720.10">
    <property type="entry name" value="MetI-like"/>
    <property type="match status" value="1"/>
</dbReference>
<evidence type="ECO:0000256" key="4">
    <source>
        <dbReference type="ARBA" id="ARBA00022692"/>
    </source>
</evidence>
<keyword evidence="5 7" id="KW-1133">Transmembrane helix</keyword>